<dbReference type="OrthoDB" id="1924787at2759"/>
<dbReference type="InterPro" id="IPR040911">
    <property type="entry name" value="Exostosin_GT47"/>
</dbReference>
<dbReference type="STRING" id="3916.A0A1S3UHN4"/>
<reference evidence="10" key="2">
    <citation type="submission" date="2025-08" db="UniProtKB">
        <authorList>
            <consortium name="RefSeq"/>
        </authorList>
    </citation>
    <scope>IDENTIFICATION</scope>
    <source>
        <tissue evidence="10">Leaf</tissue>
    </source>
</reference>
<evidence type="ECO:0000256" key="3">
    <source>
        <dbReference type="ARBA" id="ARBA00022676"/>
    </source>
</evidence>
<dbReference type="Pfam" id="PF03016">
    <property type="entry name" value="Exostosin_GT47"/>
    <property type="match status" value="1"/>
</dbReference>
<feature type="region of interest" description="Disordered" evidence="6">
    <location>
        <begin position="67"/>
        <end position="94"/>
    </location>
</feature>
<keyword evidence="9" id="KW-1185">Reference proteome</keyword>
<proteinExistence type="inferred from homology"/>
<dbReference type="InterPro" id="IPR004263">
    <property type="entry name" value="Exostosin"/>
</dbReference>
<organism evidence="9 10">
    <name type="scientific">Vigna radiata var. radiata</name>
    <name type="common">Mung bean</name>
    <name type="synonym">Phaseolus aureus</name>
    <dbReference type="NCBI Taxonomy" id="3916"/>
    <lineage>
        <taxon>Eukaryota</taxon>
        <taxon>Viridiplantae</taxon>
        <taxon>Streptophyta</taxon>
        <taxon>Embryophyta</taxon>
        <taxon>Tracheophyta</taxon>
        <taxon>Spermatophyta</taxon>
        <taxon>Magnoliopsida</taxon>
        <taxon>eudicotyledons</taxon>
        <taxon>Gunneridae</taxon>
        <taxon>Pentapetalae</taxon>
        <taxon>rosids</taxon>
        <taxon>fabids</taxon>
        <taxon>Fabales</taxon>
        <taxon>Fabaceae</taxon>
        <taxon>Papilionoideae</taxon>
        <taxon>50 kb inversion clade</taxon>
        <taxon>NPAAA clade</taxon>
        <taxon>indigoferoid/millettioid clade</taxon>
        <taxon>Phaseoleae</taxon>
        <taxon>Vigna</taxon>
    </lineage>
</organism>
<comment type="subcellular location">
    <subcellularLocation>
        <location evidence="1">Golgi apparatus membrane</location>
        <topology evidence="1">Single-pass type II membrane protein</topology>
    </subcellularLocation>
</comment>
<dbReference type="GeneID" id="106765432"/>
<evidence type="ECO:0000256" key="2">
    <source>
        <dbReference type="ARBA" id="ARBA00010271"/>
    </source>
</evidence>
<protein>
    <submittedName>
        <fullName evidence="10">Probable glycosyltransferase At3g42180</fullName>
    </submittedName>
</protein>
<feature type="domain" description="Exostosin GT47" evidence="8">
    <location>
        <begin position="170"/>
        <end position="456"/>
    </location>
</feature>
<feature type="compositionally biased region" description="Pro residues" evidence="6">
    <location>
        <begin position="68"/>
        <end position="86"/>
    </location>
</feature>
<gene>
    <name evidence="10" type="primary">LOC106765432</name>
</gene>
<name>A0A1S3UHN4_VIGRR</name>
<comment type="similarity">
    <text evidence="2">Belongs to the glycosyltransferase 47 family.</text>
</comment>
<reference evidence="9" key="1">
    <citation type="journal article" date="2014" name="Nat. Commun.">
        <title>Genome sequence of mungbean and insights into evolution within Vigna species.</title>
        <authorList>
            <person name="Kang Y.J."/>
            <person name="Kim S.K."/>
            <person name="Kim M.Y."/>
            <person name="Lestari P."/>
            <person name="Kim K.H."/>
            <person name="Ha B.K."/>
            <person name="Jun T.H."/>
            <person name="Hwang W.J."/>
            <person name="Lee T."/>
            <person name="Lee J."/>
            <person name="Shim S."/>
            <person name="Yoon M.Y."/>
            <person name="Jang Y.E."/>
            <person name="Han K.S."/>
            <person name="Taeprayoon P."/>
            <person name="Yoon N."/>
            <person name="Somta P."/>
            <person name="Tanya P."/>
            <person name="Kim K.S."/>
            <person name="Gwag J.G."/>
            <person name="Moon J.K."/>
            <person name="Lee Y.H."/>
            <person name="Park B.S."/>
            <person name="Bombarely A."/>
            <person name="Doyle J.J."/>
            <person name="Jackson S.A."/>
            <person name="Schafleitner R."/>
            <person name="Srinives P."/>
            <person name="Varshney R.K."/>
            <person name="Lee S.H."/>
        </authorList>
    </citation>
    <scope>NUCLEOTIDE SEQUENCE [LARGE SCALE GENOMIC DNA]</scope>
    <source>
        <strain evidence="9">cv. VC1973A</strain>
    </source>
</reference>
<dbReference type="KEGG" id="vra:106765432"/>
<dbReference type="PANTHER" id="PTHR11062">
    <property type="entry name" value="EXOSTOSIN HEPARAN SULFATE GLYCOSYLTRANSFERASE -RELATED"/>
    <property type="match status" value="1"/>
</dbReference>
<dbReference type="GO" id="GO:0000139">
    <property type="term" value="C:Golgi membrane"/>
    <property type="evidence" value="ECO:0007669"/>
    <property type="project" value="UniProtKB-SubCell"/>
</dbReference>
<keyword evidence="7" id="KW-1133">Transmembrane helix</keyword>
<dbReference type="AlphaFoldDB" id="A0A1S3UHN4"/>
<evidence type="ECO:0000256" key="4">
    <source>
        <dbReference type="ARBA" id="ARBA00022968"/>
    </source>
</evidence>
<evidence type="ECO:0000313" key="10">
    <source>
        <dbReference type="RefSeq" id="XP_014505540.1"/>
    </source>
</evidence>
<evidence type="ECO:0000256" key="6">
    <source>
        <dbReference type="SAM" id="MobiDB-lite"/>
    </source>
</evidence>
<dbReference type="RefSeq" id="XP_014505540.1">
    <property type="nucleotide sequence ID" value="XM_014650054.2"/>
</dbReference>
<keyword evidence="3" id="KW-0328">Glycosyltransferase</keyword>
<evidence type="ECO:0000256" key="1">
    <source>
        <dbReference type="ARBA" id="ARBA00004323"/>
    </source>
</evidence>
<keyword evidence="3" id="KW-0808">Transferase</keyword>
<evidence type="ECO:0000256" key="7">
    <source>
        <dbReference type="SAM" id="Phobius"/>
    </source>
</evidence>
<dbReference type="GO" id="GO:0016757">
    <property type="term" value="F:glycosyltransferase activity"/>
    <property type="evidence" value="ECO:0007669"/>
    <property type="project" value="UniProtKB-KW"/>
</dbReference>
<dbReference type="PANTHER" id="PTHR11062:SF124">
    <property type="entry name" value="XYLOGALACTURONAN BETA-1,3-XYLOSYLTRANSFERASE"/>
    <property type="match status" value="1"/>
</dbReference>
<feature type="transmembrane region" description="Helical" evidence="7">
    <location>
        <begin position="7"/>
        <end position="27"/>
    </location>
</feature>
<evidence type="ECO:0000259" key="8">
    <source>
        <dbReference type="Pfam" id="PF03016"/>
    </source>
</evidence>
<accession>A0A1S3UHN4</accession>
<keyword evidence="7" id="KW-0472">Membrane</keyword>
<evidence type="ECO:0000313" key="9">
    <source>
        <dbReference type="Proteomes" id="UP000087766"/>
    </source>
</evidence>
<sequence>MEWLRCPISAFLFPVFCFVAFFLFFPFKLQNNTTTHFLFSHPLLPSTVKHLQNHTNIISPSSSYPSSYPSPYPSPPPSPPPSPSPPSLHLLSNFTPANQTTNNSTVLSSSTKKLAGLEKIEEGLARARAAIQESIRSRNYTFDTRQTFVPKGSIYWNPHAFYQSHMEMVKRFKVWVYEEGEQPLVHKGPVNNIYAIEGQFMDEIDNYDKWSHFRTRNPEEAHVFYIPFSIANIVQYVYMPITKHSDYKPIRLQRLVEDYIGVVADKYPYWNRSEGADHFLLSCHDWGPKVSFGKPKLFKSFMRVLCNANTSEGFIPNKDVSIPEVNLAKGKLGSPNLGQRPDDRSILAFFAGREHGDIRTILLNYWKGKDNEVQVYESLPKGMNYFKLMGESKFCLCPSGFEVASPRVVEAFTSGCVPVLISSNYSLPFSDVLNWSQFSLEIPVEKIPEIKTILQRVSRNRYLKLHMNVMRVRRHFMIYRPAKPFDLMHMILHSIWLRRLNLRLIASASS</sequence>
<keyword evidence="4" id="KW-0735">Signal-anchor</keyword>
<keyword evidence="7" id="KW-0812">Transmembrane</keyword>
<dbReference type="Proteomes" id="UP000087766">
    <property type="component" value="Chromosome 7"/>
</dbReference>
<keyword evidence="5" id="KW-0333">Golgi apparatus</keyword>
<evidence type="ECO:0000256" key="5">
    <source>
        <dbReference type="ARBA" id="ARBA00023034"/>
    </source>
</evidence>